<keyword evidence="5" id="KW-1133">Transmembrane helix</keyword>
<evidence type="ECO:0000256" key="3">
    <source>
        <dbReference type="ARBA" id="ARBA00043975"/>
    </source>
</evidence>
<sequence length="1057" mass="118723">MPCTSLDYAMADEFPDPDEEFDLIHEADYEALRELEAETRQLSQSGPSRVSQTTNENRHQASVETLTPVNSSTVIDNSVPSSSKKRSYKELCGNDAPSSSKKRSYEEVLCGSDAPGGSGQHNYEDLFGDISDLLRTDILADDFVEEPREKKLRWDQPKDVIKKILDARQLLYEHSGGAAMKTKCANDKKNSISLRVPPWNFVAVTRSYDSQRLYVRVRSERKDVKKSTRGPIANLLSTSYRQLKAQAEEVMAKKKVVSSQQPASGPCNARQLVNDELWVDKYRPRSYLELLSDETVNRQFLHWMKLWDKIVFNRNIISKSQKKTQSAFGKKRDGEEKDIEEVDSKGYPVKRIALLSGPPGLGKTTLAHIAARHAGYNVVEINASDERSPDTFRQILLASTEMKAVMGADPRPNCLVFDEIDGAPAASIELLLKFVHGKLLPKAKKGKVPEVSPLRLAERLMDIARKEKLDVDFGDLVKIAERSGCDVRACVGALQYMGSANLKENLSLGLKDTRKNLFDSWRNILMIPVNKGGVVAVPERIQTILKTVQNGETEKLAQGIFHNYPEICDRRLDNVSASLEWFQFYDLITSLVMHKQIWSLMPYTNFGFIAWHLHLARAQKAKLSYPTVVSEVTQRSAKNTGIVTAIRRVCGRDAFTLTTDIAGFLPDLLAPRLRTVPSHLYSSKEKADLARIVDLMLEFGLSFVQEKNPQGGYIYNLDPNILEVGALPNCNAHRYLAYAVQQIIAQELEVERLRRASILTGLGGSNTESTANSGKSETTENARKKSVNPETNAKSGKKDAVKALKEVRYKDFFGNIITSENGNVRKQDKAADRISPKGYSVMKSILTKHGTWYKYKEGCNNAVLAVDAYLTNAFVNWANQFLFLRQLKTHHKCLEISCNAIAWLATNLMLIWIFNNSNLYQMQVNLLIGLMLDIILVVVLKAITRRRRPASNDGDASAKKDSFPSGHASRATFIVYFFLNLWPLPLICMPPLLAWSFSVSMSKLLMRRHHVLDILAGIALGTFEGLLIGYMYLDQQTCTGLVWWLTDEKISGAEYDV</sequence>
<dbReference type="InterPro" id="IPR003959">
    <property type="entry name" value="ATPase_AAA_core"/>
</dbReference>
<feature type="region of interest" description="Disordered" evidence="4">
    <location>
        <begin position="764"/>
        <end position="799"/>
    </location>
</feature>
<feature type="transmembrane region" description="Helical" evidence="5">
    <location>
        <begin position="973"/>
        <end position="994"/>
    </location>
</feature>
<keyword evidence="5" id="KW-0812">Transmembrane</keyword>
<dbReference type="SMART" id="SM00382">
    <property type="entry name" value="AAA"/>
    <property type="match status" value="1"/>
</dbReference>
<dbReference type="Gene3D" id="1.20.144.10">
    <property type="entry name" value="Phosphatidic acid phosphatase type 2/haloperoxidase"/>
    <property type="match status" value="1"/>
</dbReference>
<dbReference type="GO" id="GO:0005634">
    <property type="term" value="C:nucleus"/>
    <property type="evidence" value="ECO:0007669"/>
    <property type="project" value="UniProtKB-SubCell"/>
</dbReference>
<dbReference type="CDD" id="cd00009">
    <property type="entry name" value="AAA"/>
    <property type="match status" value="1"/>
</dbReference>
<protein>
    <submittedName>
        <fullName evidence="8">Uncharacterized protein</fullName>
    </submittedName>
</protein>
<dbReference type="InterPro" id="IPR003593">
    <property type="entry name" value="AAA+_ATPase"/>
</dbReference>
<evidence type="ECO:0000256" key="4">
    <source>
        <dbReference type="SAM" id="MobiDB-lite"/>
    </source>
</evidence>
<proteinExistence type="inferred from homology"/>
<feature type="compositionally biased region" description="Polar residues" evidence="4">
    <location>
        <begin position="40"/>
        <end position="55"/>
    </location>
</feature>
<dbReference type="InterPro" id="IPR000326">
    <property type="entry name" value="PAP2/HPO"/>
</dbReference>
<reference evidence="8" key="2">
    <citation type="submission" date="2018-07" db="EMBL/GenBank/DDBJ databases">
        <authorList>
            <person name="Mckenzie S.K."/>
            <person name="Kronauer D.J.C."/>
        </authorList>
    </citation>
    <scope>NUCLEOTIDE SEQUENCE</scope>
    <source>
        <strain evidence="8">Clonal line C1</strain>
    </source>
</reference>
<dbReference type="SMART" id="SM00014">
    <property type="entry name" value="acidPPc"/>
    <property type="match status" value="1"/>
</dbReference>
<dbReference type="GO" id="GO:0016887">
    <property type="term" value="F:ATP hydrolysis activity"/>
    <property type="evidence" value="ECO:0007669"/>
    <property type="project" value="InterPro"/>
</dbReference>
<feature type="domain" description="AAA+ ATPase" evidence="7">
    <location>
        <begin position="349"/>
        <end position="484"/>
    </location>
</feature>
<organism evidence="8">
    <name type="scientific">Ooceraea biroi</name>
    <name type="common">Clonal raider ant</name>
    <name type="synonym">Cerapachys biroi</name>
    <dbReference type="NCBI Taxonomy" id="2015173"/>
    <lineage>
        <taxon>Eukaryota</taxon>
        <taxon>Metazoa</taxon>
        <taxon>Ecdysozoa</taxon>
        <taxon>Arthropoda</taxon>
        <taxon>Hexapoda</taxon>
        <taxon>Insecta</taxon>
        <taxon>Pterygota</taxon>
        <taxon>Neoptera</taxon>
        <taxon>Endopterygota</taxon>
        <taxon>Hymenoptera</taxon>
        <taxon>Apocrita</taxon>
        <taxon>Aculeata</taxon>
        <taxon>Formicoidea</taxon>
        <taxon>Formicidae</taxon>
        <taxon>Dorylinae</taxon>
        <taxon>Ooceraea</taxon>
    </lineage>
</organism>
<gene>
    <name evidence="8" type="ORF">DMN91_010301</name>
</gene>
<feature type="transmembrane region" description="Helical" evidence="5">
    <location>
        <begin position="920"/>
        <end position="940"/>
    </location>
</feature>
<comment type="subcellular location">
    <subcellularLocation>
        <location evidence="1">Nucleus</location>
    </subcellularLocation>
</comment>
<keyword evidence="5" id="KW-0472">Membrane</keyword>
<dbReference type="Pfam" id="PF01569">
    <property type="entry name" value="PAP2"/>
    <property type="match status" value="1"/>
</dbReference>
<dbReference type="CDD" id="cd03391">
    <property type="entry name" value="PAP2_containing_2_like"/>
    <property type="match status" value="1"/>
</dbReference>
<dbReference type="InterPro" id="IPR027417">
    <property type="entry name" value="P-loop_NTPase"/>
</dbReference>
<evidence type="ECO:0000256" key="1">
    <source>
        <dbReference type="ARBA" id="ARBA00004123"/>
    </source>
</evidence>
<feature type="domain" description="Phosphatidic acid phosphatase type 2/haloperoxidase" evidence="6">
    <location>
        <begin position="921"/>
        <end position="1029"/>
    </location>
</feature>
<keyword evidence="2" id="KW-0539">Nucleus</keyword>
<name>A0A3L8DDS8_OOCBI</name>
<evidence type="ECO:0000256" key="5">
    <source>
        <dbReference type="SAM" id="Phobius"/>
    </source>
</evidence>
<dbReference type="Gene3D" id="3.40.50.300">
    <property type="entry name" value="P-loop containing nucleotide triphosphate hydrolases"/>
    <property type="match status" value="1"/>
</dbReference>
<dbReference type="SUPFAM" id="SSF52540">
    <property type="entry name" value="P-loop containing nucleoside triphosphate hydrolases"/>
    <property type="match status" value="1"/>
</dbReference>
<dbReference type="SUPFAM" id="SSF48317">
    <property type="entry name" value="Acid phosphatase/Vanadium-dependent haloperoxidase"/>
    <property type="match status" value="1"/>
</dbReference>
<dbReference type="AlphaFoldDB" id="A0A3L8DDS8"/>
<evidence type="ECO:0000256" key="2">
    <source>
        <dbReference type="ARBA" id="ARBA00023242"/>
    </source>
</evidence>
<feature type="compositionally biased region" description="Polar residues" evidence="4">
    <location>
        <begin position="765"/>
        <end position="776"/>
    </location>
</feature>
<evidence type="ECO:0000313" key="8">
    <source>
        <dbReference type="EMBL" id="RLU18059.1"/>
    </source>
</evidence>
<accession>A0A3L8DDS8</accession>
<feature type="compositionally biased region" description="Polar residues" evidence="4">
    <location>
        <begin position="62"/>
        <end position="82"/>
    </location>
</feature>
<dbReference type="Gene3D" id="1.10.8.60">
    <property type="match status" value="1"/>
</dbReference>
<dbReference type="PANTHER" id="PTHR46765">
    <property type="entry name" value="P-LOOP CONTAINING NUCLEOSIDE TRIPHOSPHATE HYDROLASES SUPERFAMILY PROTEIN"/>
    <property type="match status" value="1"/>
</dbReference>
<dbReference type="GO" id="GO:0005524">
    <property type="term" value="F:ATP binding"/>
    <property type="evidence" value="ECO:0007669"/>
    <property type="project" value="InterPro"/>
</dbReference>
<reference evidence="8" key="1">
    <citation type="journal article" date="2018" name="Genome Res.">
        <title>The genomic architecture and molecular evolution of ant odorant receptors.</title>
        <authorList>
            <person name="McKenzie S.K."/>
            <person name="Kronauer D.J.C."/>
        </authorList>
    </citation>
    <scope>NUCLEOTIDE SEQUENCE [LARGE SCALE GENOMIC DNA]</scope>
    <source>
        <strain evidence="8">Clonal line C1</strain>
    </source>
</reference>
<dbReference type="EMBL" id="QOIP01000010">
    <property type="protein sequence ID" value="RLU18059.1"/>
    <property type="molecule type" value="Genomic_DNA"/>
</dbReference>
<evidence type="ECO:0000259" key="7">
    <source>
        <dbReference type="SMART" id="SM00382"/>
    </source>
</evidence>
<dbReference type="OrthoDB" id="10266771at2759"/>
<evidence type="ECO:0000259" key="6">
    <source>
        <dbReference type="SMART" id="SM00014"/>
    </source>
</evidence>
<dbReference type="PANTHER" id="PTHR46765:SF1">
    <property type="entry name" value="P-LOOP CONTAINING NUCLEOSIDE TRIPHOSPHATE HYDROLASES SUPERFAMILY PROTEIN"/>
    <property type="match status" value="1"/>
</dbReference>
<dbReference type="InterPro" id="IPR036938">
    <property type="entry name" value="PAP2/HPO_sf"/>
</dbReference>
<comment type="caution">
    <text evidence="8">The sequence shown here is derived from an EMBL/GenBank/DDBJ whole genome shotgun (WGS) entry which is preliminary data.</text>
</comment>
<comment type="similarity">
    <text evidence="3">Belongs to the activator 1 small subunits family. CTF18 subfamily.</text>
</comment>
<dbReference type="Proteomes" id="UP000279307">
    <property type="component" value="Chromosome 10"/>
</dbReference>
<dbReference type="Pfam" id="PF00004">
    <property type="entry name" value="AAA"/>
    <property type="match status" value="1"/>
</dbReference>
<feature type="transmembrane region" description="Helical" evidence="5">
    <location>
        <begin position="1014"/>
        <end position="1033"/>
    </location>
</feature>
<feature type="region of interest" description="Disordered" evidence="4">
    <location>
        <begin position="37"/>
        <end position="105"/>
    </location>
</feature>
<dbReference type="InterPro" id="IPR053016">
    <property type="entry name" value="CTF18-RFC_complex"/>
</dbReference>